<evidence type="ECO:0000313" key="7">
    <source>
        <dbReference type="EMBL" id="KGF93057.1"/>
    </source>
</evidence>
<feature type="site" description="Important for catalytic activity" evidence="5">
    <location>
        <position position="118"/>
    </location>
</feature>
<dbReference type="RefSeq" id="WP_032512996.1">
    <property type="nucleotide sequence ID" value="NZ_JNAJ01000004.1"/>
</dbReference>
<dbReference type="GO" id="GO:0050577">
    <property type="term" value="F:GDP-L-fucose synthase activity"/>
    <property type="evidence" value="ECO:0007669"/>
    <property type="project" value="UniProtKB-UniRule"/>
</dbReference>
<dbReference type="InterPro" id="IPR028614">
    <property type="entry name" value="GDP_fucose/colitose_synth"/>
</dbReference>
<feature type="binding site" evidence="5">
    <location>
        <position position="293"/>
    </location>
    <ligand>
        <name>substrate</name>
    </ligand>
</feature>
<dbReference type="GO" id="GO:0016853">
    <property type="term" value="F:isomerase activity"/>
    <property type="evidence" value="ECO:0007669"/>
    <property type="project" value="UniProtKB-KW"/>
</dbReference>
<feature type="active site" description="Proton donor/acceptor" evidence="5">
    <location>
        <position position="147"/>
    </location>
</feature>
<dbReference type="PANTHER" id="PTHR43238">
    <property type="entry name" value="GDP-L-FUCOSE SYNTHASE"/>
    <property type="match status" value="1"/>
</dbReference>
<dbReference type="SUPFAM" id="SSF51735">
    <property type="entry name" value="NAD(P)-binding Rossmann-fold domains"/>
    <property type="match status" value="1"/>
</dbReference>
<evidence type="ECO:0000256" key="2">
    <source>
        <dbReference type="ARBA" id="ARBA00022857"/>
    </source>
</evidence>
<feature type="binding site" evidence="5">
    <location>
        <position position="198"/>
    </location>
    <ligand>
        <name>substrate</name>
    </ligand>
</feature>
<dbReference type="CDD" id="cd05239">
    <property type="entry name" value="GDP_FS_SDR_e"/>
    <property type="match status" value="1"/>
</dbReference>
<keyword evidence="3 5" id="KW-0560">Oxidoreductase</keyword>
<feature type="domain" description="NAD-dependent epimerase/dehydratase" evidence="6">
    <location>
        <begin position="11"/>
        <end position="238"/>
    </location>
</feature>
<accession>A0A0A1ZU25</accession>
<evidence type="ECO:0000256" key="5">
    <source>
        <dbReference type="HAMAP-Rule" id="MF_00956"/>
    </source>
</evidence>
<proteinExistence type="inferred from homology"/>
<dbReference type="Gene3D" id="3.40.50.720">
    <property type="entry name" value="NAD(P)-binding Rossmann-like Domain"/>
    <property type="match status" value="1"/>
</dbReference>
<dbReference type="PANTHER" id="PTHR43238:SF1">
    <property type="entry name" value="GDP-L-FUCOSE SYNTHASE"/>
    <property type="match status" value="1"/>
</dbReference>
<dbReference type="GO" id="GO:0042351">
    <property type="term" value="P:'de novo' GDP-L-fucose biosynthetic process"/>
    <property type="evidence" value="ECO:0007669"/>
    <property type="project" value="UniProtKB-UniRule"/>
</dbReference>
<keyword evidence="4 5" id="KW-0413">Isomerase</keyword>
<keyword evidence="2 5" id="KW-0521">NADP</keyword>
<comment type="pathway">
    <text evidence="5">Nucleotide-sugar biosynthesis; GDP-L-fucose biosynthesis via de novo pathway; GDP-L-fucose from GDP-alpha-D-mannose: step 2/2.</text>
</comment>
<dbReference type="OrthoDB" id="9811425at2"/>
<reference evidence="8" key="1">
    <citation type="journal article" date="2014" name="Sci. Data">
        <title>Genomes of diverse isolates of the marine cyanobacterium Prochlorococcus.</title>
        <authorList>
            <person name="Biller S."/>
            <person name="Berube P."/>
            <person name="Thompson J."/>
            <person name="Kelly L."/>
            <person name="Roggensack S."/>
            <person name="Awad L."/>
            <person name="Roache-Johnson K."/>
            <person name="Ding H."/>
            <person name="Giovannoni S.J."/>
            <person name="Moore L.R."/>
            <person name="Chisholm S.W."/>
        </authorList>
    </citation>
    <scope>NUCLEOTIDE SEQUENCE [LARGE SCALE GENOMIC DNA]</scope>
</reference>
<dbReference type="Gene3D" id="3.90.25.10">
    <property type="entry name" value="UDP-galactose 4-epimerase, domain 1"/>
    <property type="match status" value="1"/>
</dbReference>
<protein>
    <recommendedName>
        <fullName evidence="5">GDP-L-fucose synthase</fullName>
        <ecNumber evidence="5">1.1.1.271</ecNumber>
    </recommendedName>
    <alternativeName>
        <fullName evidence="5">GDP-4-keto-6-deoxy-D-mannose-3,5-epimerase-4-reductase</fullName>
    </alternativeName>
</protein>
<evidence type="ECO:0000259" key="6">
    <source>
        <dbReference type="Pfam" id="PF01370"/>
    </source>
</evidence>
<comment type="caution">
    <text evidence="5">Lacks conserved residue(s) required for the propagation of feature annotation.</text>
</comment>
<dbReference type="HAMAP" id="MF_00956">
    <property type="entry name" value="GDP_fucose_synth"/>
    <property type="match status" value="1"/>
</dbReference>
<dbReference type="Proteomes" id="UP000030491">
    <property type="component" value="Unassembled WGS sequence"/>
</dbReference>
<dbReference type="InterPro" id="IPR036291">
    <property type="entry name" value="NAD(P)-bd_dom_sf"/>
</dbReference>
<dbReference type="AlphaFoldDB" id="A0A0A1ZU25"/>
<dbReference type="Pfam" id="PF01370">
    <property type="entry name" value="Epimerase"/>
    <property type="match status" value="1"/>
</dbReference>
<evidence type="ECO:0000256" key="1">
    <source>
        <dbReference type="ARBA" id="ARBA00005959"/>
    </source>
</evidence>
<feature type="binding site" evidence="5">
    <location>
        <position position="190"/>
    </location>
    <ligand>
        <name>NADP(+)</name>
        <dbReference type="ChEBI" id="CHEBI:58349"/>
    </ligand>
</feature>
<comment type="caution">
    <text evidence="7">The sequence shown here is derived from an EMBL/GenBank/DDBJ whole genome shotgun (WGS) entry which is preliminary data.</text>
</comment>
<feature type="binding site" evidence="5">
    <location>
        <begin position="174"/>
        <end position="177"/>
    </location>
    <ligand>
        <name>NADP(+)</name>
        <dbReference type="ChEBI" id="CHEBI:58349"/>
    </ligand>
</feature>
<comment type="similarity">
    <text evidence="1 5">Belongs to the NAD(P)-dependent epimerase/dehydratase family. Fucose synthase subfamily.</text>
</comment>
<dbReference type="GO" id="GO:0070401">
    <property type="term" value="F:NADP+ binding"/>
    <property type="evidence" value="ECO:0007669"/>
    <property type="project" value="UniProtKB-UniRule"/>
</dbReference>
<evidence type="ECO:0000256" key="3">
    <source>
        <dbReference type="ARBA" id="ARBA00023002"/>
    </source>
</evidence>
<keyword evidence="5" id="KW-0511">Multifunctional enzyme</keyword>
<feature type="site" description="Important for catalytic activity" evidence="5">
    <location>
        <position position="120"/>
    </location>
</feature>
<dbReference type="InterPro" id="IPR001509">
    <property type="entry name" value="Epimerase_deHydtase"/>
</dbReference>
<evidence type="ECO:0000313" key="8">
    <source>
        <dbReference type="Proteomes" id="UP000030491"/>
    </source>
</evidence>
<feature type="binding site" evidence="5">
    <location>
        <begin position="15"/>
        <end position="21"/>
    </location>
    <ligand>
        <name>NADP(+)</name>
        <dbReference type="ChEBI" id="CHEBI:58349"/>
    </ligand>
</feature>
<comment type="catalytic activity">
    <reaction evidence="5">
        <text>GDP-beta-L-fucose + NADP(+) = GDP-4-dehydro-alpha-D-rhamnose + NADPH + H(+)</text>
        <dbReference type="Rhea" id="RHEA:18885"/>
        <dbReference type="ChEBI" id="CHEBI:15378"/>
        <dbReference type="ChEBI" id="CHEBI:57273"/>
        <dbReference type="ChEBI" id="CHEBI:57783"/>
        <dbReference type="ChEBI" id="CHEBI:57964"/>
        <dbReference type="ChEBI" id="CHEBI:58349"/>
        <dbReference type="EC" id="1.1.1.271"/>
    </reaction>
</comment>
<evidence type="ECO:0000256" key="4">
    <source>
        <dbReference type="ARBA" id="ARBA00023235"/>
    </source>
</evidence>
<feature type="binding site" evidence="5">
    <location>
        <position position="151"/>
    </location>
    <ligand>
        <name>NADP(+)</name>
        <dbReference type="ChEBI" id="CHEBI:58349"/>
    </ligand>
</feature>
<dbReference type="EC" id="1.1.1.271" evidence="5"/>
<feature type="binding site" evidence="5">
    <location>
        <position position="220"/>
    </location>
    <ligand>
        <name>substrate</name>
    </ligand>
</feature>
<comment type="function">
    <text evidence="5">Catalyzes the two-step NADP-dependent conversion of GDP-4-dehydro-6-deoxy-D-mannose to GDP-fucose, involving an epimerase and a reductase reaction.</text>
</comment>
<dbReference type="UniPathway" id="UPA00128">
    <property type="reaction ID" value="UER00191"/>
</dbReference>
<dbReference type="EMBL" id="JNAJ01000004">
    <property type="protein sequence ID" value="KGF93057.1"/>
    <property type="molecule type" value="Genomic_DNA"/>
</dbReference>
<name>A0A0A1ZU25_PROMR</name>
<organism evidence="7 8">
    <name type="scientific">Prochlorococcus marinus str. MIT 9116</name>
    <dbReference type="NCBI Taxonomy" id="167544"/>
    <lineage>
        <taxon>Bacteria</taxon>
        <taxon>Bacillati</taxon>
        <taxon>Cyanobacteriota</taxon>
        <taxon>Cyanophyceae</taxon>
        <taxon>Synechococcales</taxon>
        <taxon>Prochlorococcaceae</taxon>
        <taxon>Prochlorococcus</taxon>
    </lineage>
</organism>
<feature type="binding site" evidence="5">
    <location>
        <position position="213"/>
    </location>
    <ligand>
        <name>substrate</name>
    </ligand>
</feature>
<sequence>MNKDISYDDKILIAGASGLAGNAILRSLKKSGYGREEIGGKLFYPSRSELNYLYREEVNDWFKKNQPDVVIIAAAKVGGIFANDSFPADFLLENLKIQTNLIEISWESKVKKLLFLGSNCIYPKFSHQPMKEESLLTGELESTNQWYAIAKIAGIKLCESLIKQHGFNAISIMPANLYGPMDNFHPTNSHVLPALIRRFYEAKKNSVKEVICWGSGSPRRDFLHVDDLGDASVFLLENWSTFAENAPKSLNGERISYLNVGSGSDISIKELAILIAKKTGYKGKIIWDKSKPDGHPIKRVDIDKISSLGWSPNITLEDGIMSTVEYFKTSIEESKFLRL</sequence>
<gene>
    <name evidence="5" type="primary">fcl</name>
    <name evidence="7" type="ORF">EU93_0232</name>
</gene>